<dbReference type="NCBIfam" id="NF033228">
    <property type="entry name" value="div_inhib_SidA"/>
    <property type="match status" value="1"/>
</dbReference>
<evidence type="ECO:0000313" key="3">
    <source>
        <dbReference type="Proteomes" id="UP000676409"/>
    </source>
</evidence>
<sequence>MAAANEAVCPALTRNKTRNKNKKATRFPQGIHMVRMAWDGLALASVASFVWMMLAVVQHVG</sequence>
<dbReference type="Proteomes" id="UP000676409">
    <property type="component" value="Chromosome"/>
</dbReference>
<evidence type="ECO:0000256" key="1">
    <source>
        <dbReference type="SAM" id="Phobius"/>
    </source>
</evidence>
<dbReference type="AlphaFoldDB" id="A0A975G292"/>
<keyword evidence="1" id="KW-0812">Transmembrane</keyword>
<accession>A0A975G292</accession>
<name>A0A975G292_9CAUL</name>
<gene>
    <name evidence="2" type="primary">sidA</name>
    <name evidence="2" type="ORF">KCG34_01960</name>
</gene>
<protein>
    <submittedName>
        <fullName evidence="2">Cell division inhibitor SidA</fullName>
    </submittedName>
</protein>
<dbReference type="EMBL" id="CP073078">
    <property type="protein sequence ID" value="QUD88676.1"/>
    <property type="molecule type" value="Genomic_DNA"/>
</dbReference>
<dbReference type="RefSeq" id="WP_211938726.1">
    <property type="nucleotide sequence ID" value="NZ_CP073078.1"/>
</dbReference>
<keyword evidence="1" id="KW-1133">Transmembrane helix</keyword>
<proteinExistence type="predicted"/>
<reference evidence="2" key="1">
    <citation type="submission" date="2021-04" db="EMBL/GenBank/DDBJ databases">
        <title>The complete genome sequence of Caulobacter sp. S6.</title>
        <authorList>
            <person name="Tang Y."/>
            <person name="Ouyang W."/>
            <person name="Liu Q."/>
            <person name="Huang B."/>
            <person name="Guo Z."/>
            <person name="Lei P."/>
        </authorList>
    </citation>
    <scope>NUCLEOTIDE SEQUENCE</scope>
    <source>
        <strain evidence="2">S6</strain>
    </source>
</reference>
<keyword evidence="3" id="KW-1185">Reference proteome</keyword>
<feature type="transmembrane region" description="Helical" evidence="1">
    <location>
        <begin position="36"/>
        <end position="57"/>
    </location>
</feature>
<evidence type="ECO:0000313" key="2">
    <source>
        <dbReference type="EMBL" id="QUD88676.1"/>
    </source>
</evidence>
<dbReference type="KEGG" id="caul:KCG34_01960"/>
<keyword evidence="1" id="KW-0472">Membrane</keyword>
<organism evidence="2 3">
    <name type="scientific">Phenylobacterium montanum</name>
    <dbReference type="NCBI Taxonomy" id="2823693"/>
    <lineage>
        <taxon>Bacteria</taxon>
        <taxon>Pseudomonadati</taxon>
        <taxon>Pseudomonadota</taxon>
        <taxon>Alphaproteobacteria</taxon>
        <taxon>Caulobacterales</taxon>
        <taxon>Caulobacteraceae</taxon>
        <taxon>Phenylobacterium</taxon>
    </lineage>
</organism>